<reference evidence="2" key="1">
    <citation type="submission" date="2017-12" db="EMBL/GenBank/DDBJ databases">
        <authorList>
            <person name="Diaz M."/>
        </authorList>
    </citation>
    <scope>NUCLEOTIDE SEQUENCE [LARGE SCALE GENOMIC DNA]</scope>
    <source>
        <strain evidence="2">FI11154</strain>
    </source>
</reference>
<organism evidence="1 2">
    <name type="scientific">Ochrobactrum soli</name>
    <dbReference type="NCBI Taxonomy" id="2448455"/>
    <lineage>
        <taxon>Bacteria</taxon>
        <taxon>Pseudomonadati</taxon>
        <taxon>Pseudomonadota</taxon>
        <taxon>Alphaproteobacteria</taxon>
        <taxon>Hyphomicrobiales</taxon>
        <taxon>Brucellaceae</taxon>
        <taxon>Brucella/Ochrobactrum group</taxon>
        <taxon>Ochrobactrum</taxon>
    </lineage>
</organism>
<gene>
    <name evidence="1" type="ORF">OHAE_2720</name>
</gene>
<evidence type="ECO:0000313" key="2">
    <source>
        <dbReference type="Proteomes" id="UP000246073"/>
    </source>
</evidence>
<protein>
    <submittedName>
        <fullName evidence="1">Uncharacterized protein</fullName>
    </submittedName>
</protein>
<dbReference type="Proteomes" id="UP000246073">
    <property type="component" value="Unassembled WGS sequence"/>
</dbReference>
<proteinExistence type="predicted"/>
<name>A0A2P9HFB1_9HYPH</name>
<dbReference type="AlphaFoldDB" id="A0A2P9HFB1"/>
<sequence length="61" mass="6483">MNSLVIDHGCNSHAPDAFWHQAQQGALIGVNIGCGKMPVKSEPETTIASTFPPRSLKTPPV</sequence>
<evidence type="ECO:0000313" key="1">
    <source>
        <dbReference type="EMBL" id="SPL62788.1"/>
    </source>
</evidence>
<dbReference type="EMBL" id="OOFM01000004">
    <property type="protein sequence ID" value="SPL62788.1"/>
    <property type="molecule type" value="Genomic_DNA"/>
</dbReference>
<accession>A0A2P9HFB1</accession>